<proteinExistence type="predicted"/>
<dbReference type="OrthoDB" id="1937754at2759"/>
<sequence>MKKDVLSLVMGEIGTAFVVWAALEPHHLPITVEKESNLKRLLMEIKKGSHSIDEYLKQFKNIYENLAAIQKPLSDIDKVLQFASGFGNQYMDFRTTILSKPPLPSFQQFILALQGHEQTLLSNREDEKRSIEHAQAFFSQREGRGRGGRGSGILSSLQSYNGNDVIYVSNGNGLPISHIGDMSVSTKDEKFKLNNVLVVSELKKNLLSIGKCTTDNSCIFELTSSDFVVKDQTKRVITRGHKKGQLYALDGVFHEALSAIRSGDTSSSIWHQRLRHPNSRLLSILKEENVNDISN</sequence>
<keyword evidence="3" id="KW-1185">Reference proteome</keyword>
<protein>
    <recommendedName>
        <fullName evidence="1">Retrovirus-related Pol polyprotein from transposon TNT 1-94-like beta-barrel domain-containing protein</fullName>
    </recommendedName>
</protein>
<evidence type="ECO:0000313" key="2">
    <source>
        <dbReference type="EMBL" id="TXG61102.1"/>
    </source>
</evidence>
<dbReference type="Proteomes" id="UP000323000">
    <property type="component" value="Chromosome 5"/>
</dbReference>
<dbReference type="Pfam" id="PF22936">
    <property type="entry name" value="Pol_BBD"/>
    <property type="match status" value="1"/>
</dbReference>
<dbReference type="Pfam" id="PF14223">
    <property type="entry name" value="Retrotran_gag_2"/>
    <property type="match status" value="1"/>
</dbReference>
<name>A0A5C7HY62_9ROSI</name>
<accession>A0A5C7HY62</accession>
<feature type="domain" description="Retrovirus-related Pol polyprotein from transposon TNT 1-94-like beta-barrel" evidence="1">
    <location>
        <begin position="154"/>
        <end position="214"/>
    </location>
</feature>
<evidence type="ECO:0000259" key="1">
    <source>
        <dbReference type="Pfam" id="PF22936"/>
    </source>
</evidence>
<comment type="caution">
    <text evidence="2">The sequence shown here is derived from an EMBL/GenBank/DDBJ whole genome shotgun (WGS) entry which is preliminary data.</text>
</comment>
<dbReference type="InterPro" id="IPR054722">
    <property type="entry name" value="PolX-like_BBD"/>
</dbReference>
<evidence type="ECO:0000313" key="3">
    <source>
        <dbReference type="Proteomes" id="UP000323000"/>
    </source>
</evidence>
<gene>
    <name evidence="2" type="ORF">EZV62_012465</name>
</gene>
<dbReference type="PANTHER" id="PTHR47481:SF10">
    <property type="entry name" value="COPIA-LIKE POLYPROTEIN_RETROTRANSPOSON"/>
    <property type="match status" value="1"/>
</dbReference>
<dbReference type="PANTHER" id="PTHR47481">
    <property type="match status" value="1"/>
</dbReference>
<dbReference type="AlphaFoldDB" id="A0A5C7HY62"/>
<organism evidence="2 3">
    <name type="scientific">Acer yangbiense</name>
    <dbReference type="NCBI Taxonomy" id="1000413"/>
    <lineage>
        <taxon>Eukaryota</taxon>
        <taxon>Viridiplantae</taxon>
        <taxon>Streptophyta</taxon>
        <taxon>Embryophyta</taxon>
        <taxon>Tracheophyta</taxon>
        <taxon>Spermatophyta</taxon>
        <taxon>Magnoliopsida</taxon>
        <taxon>eudicotyledons</taxon>
        <taxon>Gunneridae</taxon>
        <taxon>Pentapetalae</taxon>
        <taxon>rosids</taxon>
        <taxon>malvids</taxon>
        <taxon>Sapindales</taxon>
        <taxon>Sapindaceae</taxon>
        <taxon>Hippocastanoideae</taxon>
        <taxon>Acereae</taxon>
        <taxon>Acer</taxon>
    </lineage>
</organism>
<reference evidence="3" key="1">
    <citation type="journal article" date="2019" name="Gigascience">
        <title>De novo genome assembly of the endangered Acer yangbiense, a plant species with extremely small populations endemic to Yunnan Province, China.</title>
        <authorList>
            <person name="Yang J."/>
            <person name="Wariss H.M."/>
            <person name="Tao L."/>
            <person name="Zhang R."/>
            <person name="Yun Q."/>
            <person name="Hollingsworth P."/>
            <person name="Dao Z."/>
            <person name="Luo G."/>
            <person name="Guo H."/>
            <person name="Ma Y."/>
            <person name="Sun W."/>
        </authorList>
    </citation>
    <scope>NUCLEOTIDE SEQUENCE [LARGE SCALE GENOMIC DNA]</scope>
    <source>
        <strain evidence="3">cv. Malutang</strain>
    </source>
</reference>
<dbReference type="EMBL" id="VAHF01000005">
    <property type="protein sequence ID" value="TXG61102.1"/>
    <property type="molecule type" value="Genomic_DNA"/>
</dbReference>